<dbReference type="GO" id="GO:0005737">
    <property type="term" value="C:cytoplasm"/>
    <property type="evidence" value="ECO:0007669"/>
    <property type="project" value="UniProtKB-SubCell"/>
</dbReference>
<evidence type="ECO:0000256" key="2">
    <source>
        <dbReference type="ARBA" id="ARBA00022490"/>
    </source>
</evidence>
<dbReference type="InterPro" id="IPR022956">
    <property type="entry name" value="Beta_hexosaminidase_bac"/>
</dbReference>
<evidence type="ECO:0000256" key="9">
    <source>
        <dbReference type="ARBA" id="ARBA00023316"/>
    </source>
</evidence>
<dbReference type="GO" id="GO:0005975">
    <property type="term" value="P:carbohydrate metabolic process"/>
    <property type="evidence" value="ECO:0007669"/>
    <property type="project" value="InterPro"/>
</dbReference>
<accession>A0A450W3Y9</accession>
<dbReference type="GO" id="GO:0009254">
    <property type="term" value="P:peptidoglycan turnover"/>
    <property type="evidence" value="ECO:0007669"/>
    <property type="project" value="UniProtKB-UniRule"/>
</dbReference>
<comment type="catalytic activity">
    <reaction evidence="1 11">
        <text>Hydrolysis of terminal non-reducing N-acetyl-D-hexosamine residues in N-acetyl-beta-D-hexosaminides.</text>
        <dbReference type="EC" id="3.2.1.52"/>
    </reaction>
</comment>
<reference evidence="15" key="1">
    <citation type="submission" date="2019-02" db="EMBL/GenBank/DDBJ databases">
        <authorList>
            <person name="Gruber-Vodicka R. H."/>
            <person name="Seah K. B. B."/>
        </authorList>
    </citation>
    <scope>NUCLEOTIDE SEQUENCE</scope>
    <source>
        <strain evidence="13">BECK_BZ163</strain>
        <strain evidence="15">BECK_BZ164</strain>
        <strain evidence="14">BECK_BZ165</strain>
    </source>
</reference>
<comment type="similarity">
    <text evidence="11">Belongs to the glycosyl hydrolase 3 family. NagZ subfamily.</text>
</comment>
<keyword evidence="2 11" id="KW-0963">Cytoplasm</keyword>
<dbReference type="Gene3D" id="3.20.20.300">
    <property type="entry name" value="Glycoside hydrolase, family 3, N-terminal domain"/>
    <property type="match status" value="1"/>
</dbReference>
<feature type="active site" description="Nucleophile" evidence="11">
    <location>
        <position position="252"/>
    </location>
</feature>
<dbReference type="AlphaFoldDB" id="A0A450W3Y9"/>
<dbReference type="GO" id="GO:0051301">
    <property type="term" value="P:cell division"/>
    <property type="evidence" value="ECO:0007669"/>
    <property type="project" value="UniProtKB-KW"/>
</dbReference>
<evidence type="ECO:0000313" key="14">
    <source>
        <dbReference type="EMBL" id="VFJ57760.1"/>
    </source>
</evidence>
<evidence type="ECO:0000256" key="1">
    <source>
        <dbReference type="ARBA" id="ARBA00001231"/>
    </source>
</evidence>
<keyword evidence="5 11" id="KW-0133">Cell shape</keyword>
<evidence type="ECO:0000256" key="10">
    <source>
        <dbReference type="ARBA" id="ARBA00037880"/>
    </source>
</evidence>
<dbReference type="GO" id="GO:0008360">
    <property type="term" value="P:regulation of cell shape"/>
    <property type="evidence" value="ECO:0007669"/>
    <property type="project" value="UniProtKB-KW"/>
</dbReference>
<evidence type="ECO:0000256" key="11">
    <source>
        <dbReference type="HAMAP-Rule" id="MF_00364"/>
    </source>
</evidence>
<feature type="binding site" evidence="11">
    <location>
        <position position="72"/>
    </location>
    <ligand>
        <name>substrate</name>
    </ligand>
</feature>
<comment type="pathway">
    <text evidence="10 11">Cell wall biogenesis; peptidoglycan recycling.</text>
</comment>
<protein>
    <recommendedName>
        <fullName evidence="11">Beta-hexosaminidase</fullName>
        <ecNumber evidence="11">3.2.1.52</ecNumber>
    </recommendedName>
    <alternativeName>
        <fullName evidence="11">Beta-N-acetylhexosaminidase</fullName>
    </alternativeName>
    <alternativeName>
        <fullName evidence="11">N-acetyl-beta-glucosaminidase</fullName>
    </alternativeName>
</protein>
<dbReference type="EMBL" id="CAADEZ010000173">
    <property type="protein sequence ID" value="VFJ56717.1"/>
    <property type="molecule type" value="Genomic_DNA"/>
</dbReference>
<keyword evidence="9 11" id="KW-0961">Cell wall biogenesis/degradation</keyword>
<dbReference type="GO" id="GO:0071555">
    <property type="term" value="P:cell wall organization"/>
    <property type="evidence" value="ECO:0007669"/>
    <property type="project" value="UniProtKB-KW"/>
</dbReference>
<gene>
    <name evidence="11" type="primary">nagZ</name>
    <name evidence="13" type="ORF">BECKFM1743A_GA0114220_101738</name>
    <name evidence="15" type="ORF">BECKFM1743B_GA0114221_102037</name>
    <name evidence="14" type="ORF">BECKFM1743C_GA0114222_102082</name>
</gene>
<dbReference type="GO" id="GO:0009252">
    <property type="term" value="P:peptidoglycan biosynthetic process"/>
    <property type="evidence" value="ECO:0007669"/>
    <property type="project" value="UniProtKB-KW"/>
</dbReference>
<dbReference type="InterPro" id="IPR017853">
    <property type="entry name" value="GH"/>
</dbReference>
<dbReference type="InterPro" id="IPR036962">
    <property type="entry name" value="Glyco_hydro_3_N_sf"/>
</dbReference>
<keyword evidence="3 11" id="KW-0132">Cell division</keyword>
<evidence type="ECO:0000256" key="8">
    <source>
        <dbReference type="ARBA" id="ARBA00023306"/>
    </source>
</evidence>
<evidence type="ECO:0000259" key="12">
    <source>
        <dbReference type="Pfam" id="PF00933"/>
    </source>
</evidence>
<feature type="site" description="Important for catalytic activity" evidence="11">
    <location>
        <position position="179"/>
    </location>
</feature>
<dbReference type="NCBIfam" id="NF003740">
    <property type="entry name" value="PRK05337.1"/>
    <property type="match status" value="1"/>
</dbReference>
<evidence type="ECO:0000256" key="6">
    <source>
        <dbReference type="ARBA" id="ARBA00022984"/>
    </source>
</evidence>
<dbReference type="PANTHER" id="PTHR30480">
    <property type="entry name" value="BETA-HEXOSAMINIDASE-RELATED"/>
    <property type="match status" value="1"/>
</dbReference>
<evidence type="ECO:0000256" key="4">
    <source>
        <dbReference type="ARBA" id="ARBA00022801"/>
    </source>
</evidence>
<dbReference type="InterPro" id="IPR001764">
    <property type="entry name" value="Glyco_hydro_3_N"/>
</dbReference>
<dbReference type="FunFam" id="3.20.20.300:FF:000001">
    <property type="entry name" value="Beta-hexosaminidase"/>
    <property type="match status" value="1"/>
</dbReference>
<dbReference type="GO" id="GO:0004563">
    <property type="term" value="F:beta-N-acetylhexosaminidase activity"/>
    <property type="evidence" value="ECO:0007669"/>
    <property type="project" value="UniProtKB-UniRule"/>
</dbReference>
<name>A0A450W3Y9_9GAMM</name>
<comment type="function">
    <text evidence="11">Plays a role in peptidoglycan recycling by cleaving the terminal beta-1,4-linked N-acetylglucosamine (GlcNAc) from peptide-linked peptidoglycan fragments, giving rise to free GlcNAc, anhydro-N-acetylmuramic acid and anhydro-N-acetylmuramic acid-linked peptides.</text>
</comment>
<keyword evidence="6 11" id="KW-0573">Peptidoglycan synthesis</keyword>
<proteinExistence type="inferred from homology"/>
<evidence type="ECO:0000256" key="5">
    <source>
        <dbReference type="ARBA" id="ARBA00022960"/>
    </source>
</evidence>
<evidence type="ECO:0000256" key="3">
    <source>
        <dbReference type="ARBA" id="ARBA00022618"/>
    </source>
</evidence>
<feature type="domain" description="Glycoside hydrolase family 3 N-terminal" evidence="12">
    <location>
        <begin position="18"/>
        <end position="298"/>
    </location>
</feature>
<comment type="subcellular location">
    <subcellularLocation>
        <location evidence="11">Cytoplasm</location>
    </subcellularLocation>
</comment>
<evidence type="ECO:0000313" key="15">
    <source>
        <dbReference type="EMBL" id="VFK11729.1"/>
    </source>
</evidence>
<dbReference type="Pfam" id="PF00933">
    <property type="entry name" value="Glyco_hydro_3"/>
    <property type="match status" value="1"/>
</dbReference>
<keyword evidence="7 11" id="KW-0326">Glycosidase</keyword>
<keyword evidence="8 11" id="KW-0131">Cell cycle</keyword>
<evidence type="ECO:0000313" key="13">
    <source>
        <dbReference type="EMBL" id="VFJ56717.1"/>
    </source>
</evidence>
<feature type="binding site" evidence="11">
    <location>
        <position position="64"/>
    </location>
    <ligand>
        <name>substrate</name>
    </ligand>
</feature>
<dbReference type="EMBL" id="CAADFL010000203">
    <property type="protein sequence ID" value="VFK11729.1"/>
    <property type="molecule type" value="Genomic_DNA"/>
</dbReference>
<organism evidence="15">
    <name type="scientific">Candidatus Kentrum sp. FM</name>
    <dbReference type="NCBI Taxonomy" id="2126340"/>
    <lineage>
        <taxon>Bacteria</taxon>
        <taxon>Pseudomonadati</taxon>
        <taxon>Pseudomonadota</taxon>
        <taxon>Gammaproteobacteria</taxon>
        <taxon>Candidatus Kentrum</taxon>
    </lineage>
</organism>
<dbReference type="UniPathway" id="UPA00544"/>
<dbReference type="InterPro" id="IPR050226">
    <property type="entry name" value="NagZ_Beta-hexosaminidase"/>
</dbReference>
<keyword evidence="4 11" id="KW-0378">Hydrolase</keyword>
<dbReference type="EMBL" id="CAADFA010000208">
    <property type="protein sequence ID" value="VFJ57760.1"/>
    <property type="molecule type" value="Genomic_DNA"/>
</dbReference>
<dbReference type="PANTHER" id="PTHR30480:SF13">
    <property type="entry name" value="BETA-HEXOSAMINIDASE"/>
    <property type="match status" value="1"/>
</dbReference>
<dbReference type="SUPFAM" id="SSF51445">
    <property type="entry name" value="(Trans)glycosidases"/>
    <property type="match status" value="1"/>
</dbReference>
<feature type="binding site" evidence="11">
    <location>
        <position position="138"/>
    </location>
    <ligand>
        <name>substrate</name>
    </ligand>
</feature>
<feature type="active site" description="Proton donor/acceptor" evidence="11">
    <location>
        <position position="181"/>
    </location>
</feature>
<feature type="binding site" evidence="11">
    <location>
        <begin position="168"/>
        <end position="169"/>
    </location>
    <ligand>
        <name>substrate</name>
    </ligand>
</feature>
<dbReference type="EC" id="3.2.1.52" evidence="11"/>
<evidence type="ECO:0000256" key="7">
    <source>
        <dbReference type="ARBA" id="ARBA00023295"/>
    </source>
</evidence>
<dbReference type="HAMAP" id="MF_00364">
    <property type="entry name" value="NagZ"/>
    <property type="match status" value="1"/>
</dbReference>
<sequence length="352" mass="38576">MSLGPIMLDLEGPRLLPEERELLSHPLTGGVILFSRNYRTPEQLSALVADIHGVREPQLLVAVDHEGGSVQRFREGFTVLPAARRFGEIHDRDPDRAWALAEACGWLMAAELRAHDVDFSFAPVLDLGKGRSRVIGDRAFHRDPKTVARLAGAVVRGMKRAGMASVGKHFPGHGTVEADSHVDIPIDSRTLETILSRDLIPFARMIRSGLPAMMPAHVIYPKVDKRPAGFSPVWLRSVLRGQLGFQGAIFSDDITMAGAAWAGDSIERAKSALNAGCDMVLVCNNRQGVQEILAGLVEYHDPVSALRLARLHGHGKYHRAELLARAEHRQAAALLCALESEPELDLHDDRPI</sequence>